<dbReference type="PROSITE" id="PS00107">
    <property type="entry name" value="PROTEIN_KINASE_ATP"/>
    <property type="match status" value="1"/>
</dbReference>
<evidence type="ECO:0000313" key="16">
    <source>
        <dbReference type="Proteomes" id="UP001567538"/>
    </source>
</evidence>
<dbReference type="PANTHER" id="PTHR43895:SF151">
    <property type="entry name" value="CBL-INTERACTING SERINE_THREONINE-PROTEIN KINASE 11"/>
    <property type="match status" value="1"/>
</dbReference>
<evidence type="ECO:0000256" key="1">
    <source>
        <dbReference type="ARBA" id="ARBA00001936"/>
    </source>
</evidence>
<evidence type="ECO:0000256" key="2">
    <source>
        <dbReference type="ARBA" id="ARBA00006234"/>
    </source>
</evidence>
<comment type="caution">
    <text evidence="15">The sequence shown here is derived from an EMBL/GenBank/DDBJ whole genome shotgun (WGS) entry which is preliminary data.</text>
</comment>
<evidence type="ECO:0000256" key="12">
    <source>
        <dbReference type="RuleBase" id="RU000304"/>
    </source>
</evidence>
<sequence length="414" mass="47038">MALSSETALFQKYELGRLLGCGAFAKVYLARDVATGHDVAIKVIHKSRLRNDANLIANIKREISIMSKLRHPHTVRLFEVLATRNIIYIVLEYVRGGELFAKVAKGRLTEALCRKYFQQLVGVVSHCHSRGIYHRDLKPENLLLDENENLKVSDFGLSALTEQVHSDGLLHTLCGTPAYVAPEILAKRGYDGAKIDIWSCGVILFVLAAGYLPFNDPNLMNMYRKIYKGEFRCPKWMSPSLKRLLSRLLDTNPNTRITMDEVKQDPWFAKGYKNSKVREIDCFAFAAVEQDKRPVDMNAFDIISFSSGLDLSGMFQEKHVSFEDVERMTLEESPKKVMEKVVEAAKAEGRVNLRQKKEWGVEIEGQNGNVLVGMEVYRLSERYVVVEVKTKSGESRLWKDKIRPLLMQEATVAC</sequence>
<feature type="binding site" evidence="11">
    <location>
        <position position="42"/>
    </location>
    <ligand>
        <name>ATP</name>
        <dbReference type="ChEBI" id="CHEBI:30616"/>
    </ligand>
</feature>
<proteinExistence type="inferred from homology"/>
<keyword evidence="6 11" id="KW-0547">Nucleotide-binding</keyword>
<keyword evidence="5 15" id="KW-0808">Transferase</keyword>
<keyword evidence="7 15" id="KW-0418">Kinase</keyword>
<dbReference type="PROSITE" id="PS00108">
    <property type="entry name" value="PROTEIN_KINASE_ST"/>
    <property type="match status" value="1"/>
</dbReference>
<evidence type="ECO:0000256" key="9">
    <source>
        <dbReference type="ARBA" id="ARBA00047899"/>
    </source>
</evidence>
<comment type="similarity">
    <text evidence="2">Belongs to the protein kinase superfamily. CAMK Ser/Thr protein kinase family. SNF1 subfamily.</text>
</comment>
<comment type="catalytic activity">
    <reaction evidence="9">
        <text>L-threonyl-[protein] + ATP = O-phospho-L-threonyl-[protein] + ADP + H(+)</text>
        <dbReference type="Rhea" id="RHEA:46608"/>
        <dbReference type="Rhea" id="RHEA-COMP:11060"/>
        <dbReference type="Rhea" id="RHEA-COMP:11605"/>
        <dbReference type="ChEBI" id="CHEBI:15378"/>
        <dbReference type="ChEBI" id="CHEBI:30013"/>
        <dbReference type="ChEBI" id="CHEBI:30616"/>
        <dbReference type="ChEBI" id="CHEBI:61977"/>
        <dbReference type="ChEBI" id="CHEBI:456216"/>
        <dbReference type="EC" id="2.7.11.1"/>
    </reaction>
</comment>
<evidence type="ECO:0000256" key="8">
    <source>
        <dbReference type="ARBA" id="ARBA00022840"/>
    </source>
</evidence>
<dbReference type="Pfam" id="PF00069">
    <property type="entry name" value="Pkinase"/>
    <property type="match status" value="1"/>
</dbReference>
<name>A0ABD1HS43_SALDI</name>
<dbReference type="InterPro" id="IPR000719">
    <property type="entry name" value="Prot_kinase_dom"/>
</dbReference>
<comment type="cofactor">
    <cofactor evidence="1">
        <name>Mn(2+)</name>
        <dbReference type="ChEBI" id="CHEBI:29035"/>
    </cofactor>
</comment>
<evidence type="ECO:0000256" key="5">
    <source>
        <dbReference type="ARBA" id="ARBA00022679"/>
    </source>
</evidence>
<accession>A0ABD1HS43</accession>
<evidence type="ECO:0000256" key="11">
    <source>
        <dbReference type="PROSITE-ProRule" id="PRU10141"/>
    </source>
</evidence>
<dbReference type="InterPro" id="IPR011009">
    <property type="entry name" value="Kinase-like_dom_sf"/>
</dbReference>
<evidence type="ECO:0000256" key="4">
    <source>
        <dbReference type="ARBA" id="ARBA00022527"/>
    </source>
</evidence>
<dbReference type="InterPro" id="IPR008271">
    <property type="entry name" value="Ser/Thr_kinase_AS"/>
</dbReference>
<gene>
    <name evidence="15" type="ORF">AAHA92_09204</name>
</gene>
<keyword evidence="4 12" id="KW-0723">Serine/threonine-protein kinase</keyword>
<feature type="domain" description="Protein kinase" evidence="13">
    <location>
        <begin position="13"/>
        <end position="268"/>
    </location>
</feature>
<dbReference type="Pfam" id="PF03822">
    <property type="entry name" value="NAF"/>
    <property type="match status" value="1"/>
</dbReference>
<dbReference type="CDD" id="cd12195">
    <property type="entry name" value="CIPK_C"/>
    <property type="match status" value="1"/>
</dbReference>
<dbReference type="InterPro" id="IPR017441">
    <property type="entry name" value="Protein_kinase_ATP_BS"/>
</dbReference>
<evidence type="ECO:0000256" key="6">
    <source>
        <dbReference type="ARBA" id="ARBA00022741"/>
    </source>
</evidence>
<dbReference type="SMART" id="SM00220">
    <property type="entry name" value="S_TKc"/>
    <property type="match status" value="1"/>
</dbReference>
<evidence type="ECO:0000259" key="13">
    <source>
        <dbReference type="PROSITE" id="PS50011"/>
    </source>
</evidence>
<keyword evidence="16" id="KW-1185">Reference proteome</keyword>
<comment type="catalytic activity">
    <reaction evidence="10">
        <text>L-seryl-[protein] + ATP = O-phospho-L-seryl-[protein] + ADP + H(+)</text>
        <dbReference type="Rhea" id="RHEA:17989"/>
        <dbReference type="Rhea" id="RHEA-COMP:9863"/>
        <dbReference type="Rhea" id="RHEA-COMP:11604"/>
        <dbReference type="ChEBI" id="CHEBI:15378"/>
        <dbReference type="ChEBI" id="CHEBI:29999"/>
        <dbReference type="ChEBI" id="CHEBI:30616"/>
        <dbReference type="ChEBI" id="CHEBI:83421"/>
        <dbReference type="ChEBI" id="CHEBI:456216"/>
        <dbReference type="EC" id="2.7.11.1"/>
    </reaction>
</comment>
<dbReference type="PROSITE" id="PS50011">
    <property type="entry name" value="PROTEIN_KINASE_DOM"/>
    <property type="match status" value="1"/>
</dbReference>
<dbReference type="Gene3D" id="3.30.200.20">
    <property type="entry name" value="Phosphorylase Kinase, domain 1"/>
    <property type="match status" value="1"/>
</dbReference>
<dbReference type="EC" id="2.7.11.1" evidence="3"/>
<dbReference type="Gene3D" id="1.10.510.10">
    <property type="entry name" value="Transferase(Phosphotransferase) domain 1"/>
    <property type="match status" value="1"/>
</dbReference>
<evidence type="ECO:0000256" key="10">
    <source>
        <dbReference type="ARBA" id="ARBA00048679"/>
    </source>
</evidence>
<dbReference type="PANTHER" id="PTHR43895">
    <property type="entry name" value="CALCIUM/CALMODULIN-DEPENDENT PROTEIN KINASE KINASE-RELATED"/>
    <property type="match status" value="1"/>
</dbReference>
<organism evidence="15 16">
    <name type="scientific">Salvia divinorum</name>
    <name type="common">Maria pastora</name>
    <name type="synonym">Diviner's sage</name>
    <dbReference type="NCBI Taxonomy" id="28513"/>
    <lineage>
        <taxon>Eukaryota</taxon>
        <taxon>Viridiplantae</taxon>
        <taxon>Streptophyta</taxon>
        <taxon>Embryophyta</taxon>
        <taxon>Tracheophyta</taxon>
        <taxon>Spermatophyta</taxon>
        <taxon>Magnoliopsida</taxon>
        <taxon>eudicotyledons</taxon>
        <taxon>Gunneridae</taxon>
        <taxon>Pentapetalae</taxon>
        <taxon>asterids</taxon>
        <taxon>lamiids</taxon>
        <taxon>Lamiales</taxon>
        <taxon>Lamiaceae</taxon>
        <taxon>Nepetoideae</taxon>
        <taxon>Mentheae</taxon>
        <taxon>Salviinae</taxon>
        <taxon>Salvia</taxon>
        <taxon>Salvia subgen. Calosphace</taxon>
    </lineage>
</organism>
<dbReference type="PROSITE" id="PS50816">
    <property type="entry name" value="NAF"/>
    <property type="match status" value="1"/>
</dbReference>
<dbReference type="SUPFAM" id="SSF56112">
    <property type="entry name" value="Protein kinase-like (PK-like)"/>
    <property type="match status" value="1"/>
</dbReference>
<dbReference type="GO" id="GO:0005524">
    <property type="term" value="F:ATP binding"/>
    <property type="evidence" value="ECO:0007669"/>
    <property type="project" value="UniProtKB-UniRule"/>
</dbReference>
<dbReference type="FunFam" id="1.10.510.10:FF:000279">
    <property type="entry name" value="Non-specific serine/threonine protein kinase"/>
    <property type="match status" value="1"/>
</dbReference>
<dbReference type="Gene3D" id="3.30.310.80">
    <property type="entry name" value="Kinase associated domain 1, KA1"/>
    <property type="match status" value="1"/>
</dbReference>
<keyword evidence="8 11" id="KW-0067">ATP-binding</keyword>
<dbReference type="AlphaFoldDB" id="A0ABD1HS43"/>
<dbReference type="GO" id="GO:0004674">
    <property type="term" value="F:protein serine/threonine kinase activity"/>
    <property type="evidence" value="ECO:0007669"/>
    <property type="project" value="UniProtKB-KW"/>
</dbReference>
<evidence type="ECO:0000313" key="15">
    <source>
        <dbReference type="EMBL" id="KAL1558779.1"/>
    </source>
</evidence>
<feature type="domain" description="NAF" evidence="14">
    <location>
        <begin position="292"/>
        <end position="316"/>
    </location>
</feature>
<dbReference type="EMBL" id="JBEAFC010000004">
    <property type="protein sequence ID" value="KAL1558779.1"/>
    <property type="molecule type" value="Genomic_DNA"/>
</dbReference>
<dbReference type="InterPro" id="IPR004041">
    <property type="entry name" value="NAF_dom"/>
</dbReference>
<evidence type="ECO:0000256" key="7">
    <source>
        <dbReference type="ARBA" id="ARBA00022777"/>
    </source>
</evidence>
<dbReference type="FunFam" id="3.30.200.20:FF:000042">
    <property type="entry name" value="Aurora kinase A"/>
    <property type="match status" value="1"/>
</dbReference>
<evidence type="ECO:0000259" key="14">
    <source>
        <dbReference type="PROSITE" id="PS50816"/>
    </source>
</evidence>
<dbReference type="Proteomes" id="UP001567538">
    <property type="component" value="Unassembled WGS sequence"/>
</dbReference>
<evidence type="ECO:0000256" key="3">
    <source>
        <dbReference type="ARBA" id="ARBA00012513"/>
    </source>
</evidence>
<reference evidence="15 16" key="1">
    <citation type="submission" date="2024-06" db="EMBL/GenBank/DDBJ databases">
        <title>A chromosome level genome sequence of Diviner's sage (Salvia divinorum).</title>
        <authorList>
            <person name="Ford S.A."/>
            <person name="Ro D.-K."/>
            <person name="Ness R.W."/>
            <person name="Phillips M.A."/>
        </authorList>
    </citation>
    <scope>NUCLEOTIDE SEQUENCE [LARGE SCALE GENOMIC DNA]</scope>
    <source>
        <strain evidence="15">SAF-2024a</strain>
        <tissue evidence="15">Leaf</tissue>
    </source>
</reference>
<dbReference type="InterPro" id="IPR018451">
    <property type="entry name" value="NAF/FISL_domain"/>
</dbReference>
<protein>
    <recommendedName>
        <fullName evidence="3">non-specific serine/threonine protein kinase</fullName>
        <ecNumber evidence="3">2.7.11.1</ecNumber>
    </recommendedName>
</protein>